<dbReference type="Gene3D" id="2.130.10.10">
    <property type="entry name" value="YVTN repeat-like/Quinoprotein amine dehydrogenase"/>
    <property type="match status" value="2"/>
</dbReference>
<proteinExistence type="predicted"/>
<sequence>MSADEKTDRKPTGRPPAKAAAVAAMLAAGLLSATAQAEPLIISANDGLNQMVDGAYHVRPGAQHGSLAGFDASQFPPRKLWEIPADHSAVGPPAGVAVSRDGHFAYVSNPAVPDPQHPDKPAAPAELQIVDLKAAPPAVVDRPKLATRPWGIALNRAGTLLLAASGKGAVYVLVLDGGKVVSSGAVDVGTETARVMSVAITPDGRWALATKRGENTVAVLRIEGTSVSYTGRDITTGSNPYSVVISPDGSRAAVTDIGRSSGDADAVTLVDLASPTFHAAGVVPVAATPEAVTISPDGRFMAVTSINGSNIAHGKPGSSSVSLIQVFDLAKPLPVLAATAEVSANAQGVQFTPDSRHLLVQEFALDRISLFDFDGTHLSRLEAALPLGGGPSAIAATFP</sequence>
<keyword evidence="1" id="KW-0732">Signal</keyword>
<organism evidence="2 3">
    <name type="scientific">Labrys monachus</name>
    <dbReference type="NCBI Taxonomy" id="217067"/>
    <lineage>
        <taxon>Bacteria</taxon>
        <taxon>Pseudomonadati</taxon>
        <taxon>Pseudomonadota</taxon>
        <taxon>Alphaproteobacteria</taxon>
        <taxon>Hyphomicrobiales</taxon>
        <taxon>Xanthobacteraceae</taxon>
        <taxon>Labrys</taxon>
    </lineage>
</organism>
<protein>
    <submittedName>
        <fullName evidence="2">DNA-binding beta-propeller fold protein YncE</fullName>
    </submittedName>
</protein>
<dbReference type="InterPro" id="IPR051200">
    <property type="entry name" value="Host-pathogen_enzymatic-act"/>
</dbReference>
<comment type="caution">
    <text evidence="2">The sequence shown here is derived from an EMBL/GenBank/DDBJ whole genome shotgun (WGS) entry which is preliminary data.</text>
</comment>
<accession>A0ABU0FNB7</accession>
<dbReference type="InterPro" id="IPR015943">
    <property type="entry name" value="WD40/YVTN_repeat-like_dom_sf"/>
</dbReference>
<dbReference type="InterPro" id="IPR011048">
    <property type="entry name" value="Haem_d1_sf"/>
</dbReference>
<reference evidence="2 3" key="1">
    <citation type="submission" date="2023-07" db="EMBL/GenBank/DDBJ databases">
        <title>Genomic Encyclopedia of Type Strains, Phase IV (KMG-IV): sequencing the most valuable type-strain genomes for metagenomic binning, comparative biology and taxonomic classification.</title>
        <authorList>
            <person name="Goeker M."/>
        </authorList>
    </citation>
    <scope>NUCLEOTIDE SEQUENCE [LARGE SCALE GENOMIC DNA]</scope>
    <source>
        <strain evidence="2 3">DSM 5896</strain>
    </source>
</reference>
<dbReference type="Pfam" id="PF10282">
    <property type="entry name" value="Lactonase"/>
    <property type="match status" value="1"/>
</dbReference>
<name>A0ABU0FNB7_9HYPH</name>
<dbReference type="InterPro" id="IPR019405">
    <property type="entry name" value="Lactonase_7-beta_prop"/>
</dbReference>
<dbReference type="RefSeq" id="WP_307435895.1">
    <property type="nucleotide sequence ID" value="NZ_JAUSVK010000001.1"/>
</dbReference>
<dbReference type="PANTHER" id="PTHR47197:SF3">
    <property type="entry name" value="DIHYDRO-HEME D1 DEHYDROGENASE"/>
    <property type="match status" value="1"/>
</dbReference>
<feature type="signal peptide" evidence="1">
    <location>
        <begin position="1"/>
        <end position="37"/>
    </location>
</feature>
<evidence type="ECO:0000313" key="3">
    <source>
        <dbReference type="Proteomes" id="UP001237448"/>
    </source>
</evidence>
<keyword evidence="2" id="KW-0238">DNA-binding</keyword>
<evidence type="ECO:0000256" key="1">
    <source>
        <dbReference type="SAM" id="SignalP"/>
    </source>
</evidence>
<dbReference type="SUPFAM" id="SSF51004">
    <property type="entry name" value="C-terminal (heme d1) domain of cytochrome cd1-nitrite reductase"/>
    <property type="match status" value="1"/>
</dbReference>
<dbReference type="GO" id="GO:0003677">
    <property type="term" value="F:DNA binding"/>
    <property type="evidence" value="ECO:0007669"/>
    <property type="project" value="UniProtKB-KW"/>
</dbReference>
<gene>
    <name evidence="2" type="ORF">J3R73_005908</name>
</gene>
<keyword evidence="3" id="KW-1185">Reference proteome</keyword>
<dbReference type="Proteomes" id="UP001237448">
    <property type="component" value="Unassembled WGS sequence"/>
</dbReference>
<feature type="chain" id="PRO_5045645457" evidence="1">
    <location>
        <begin position="38"/>
        <end position="399"/>
    </location>
</feature>
<evidence type="ECO:0000313" key="2">
    <source>
        <dbReference type="EMBL" id="MDQ0396116.1"/>
    </source>
</evidence>
<dbReference type="PANTHER" id="PTHR47197">
    <property type="entry name" value="PROTEIN NIRF"/>
    <property type="match status" value="1"/>
</dbReference>
<dbReference type="EMBL" id="JAUSVK010000001">
    <property type="protein sequence ID" value="MDQ0396116.1"/>
    <property type="molecule type" value="Genomic_DNA"/>
</dbReference>